<feature type="transmembrane region" description="Helical" evidence="1">
    <location>
        <begin position="21"/>
        <end position="42"/>
    </location>
</feature>
<dbReference type="Pfam" id="PF06182">
    <property type="entry name" value="ABC2_membrane_6"/>
    <property type="match status" value="1"/>
</dbReference>
<reference evidence="2 3" key="1">
    <citation type="submission" date="2024-04" db="EMBL/GenBank/DDBJ databases">
        <title>Polymorphospora sp. isolated from Baiyangdian Lake in Xiong'an New Area.</title>
        <authorList>
            <person name="Zhang X."/>
            <person name="Liu J."/>
        </authorList>
    </citation>
    <scope>NUCLEOTIDE SEQUENCE [LARGE SCALE GENOMIC DNA]</scope>
    <source>
        <strain evidence="2 3">2-325</strain>
    </source>
</reference>
<keyword evidence="1" id="KW-1133">Transmembrane helix</keyword>
<keyword evidence="3" id="KW-1185">Reference proteome</keyword>
<dbReference type="PANTHER" id="PTHR36832:SF1">
    <property type="entry name" value="SLR1174 PROTEIN"/>
    <property type="match status" value="1"/>
</dbReference>
<evidence type="ECO:0000313" key="2">
    <source>
        <dbReference type="EMBL" id="MFB6395692.1"/>
    </source>
</evidence>
<feature type="transmembrane region" description="Helical" evidence="1">
    <location>
        <begin position="62"/>
        <end position="78"/>
    </location>
</feature>
<feature type="transmembrane region" description="Helical" evidence="1">
    <location>
        <begin position="188"/>
        <end position="211"/>
    </location>
</feature>
<feature type="transmembrane region" description="Helical" evidence="1">
    <location>
        <begin position="142"/>
        <end position="167"/>
    </location>
</feature>
<dbReference type="EMBL" id="JBCGDC010000066">
    <property type="protein sequence ID" value="MFB6395692.1"/>
    <property type="molecule type" value="Genomic_DNA"/>
</dbReference>
<sequence>MSVKAYARLAGTTVRATFAHRISIGLGTIGVIFQLVAMVALWTALLADGTRIGGYSLPEMKGYLLVGFATGIVGRGLGEHVMAERIRSGAVALDLVKPLDYQKMRFAEVLGGLVIELAVIVVVGAAFVALAGPVQAPVRPDLLLLSLVAVVPIKFLIIYLSTMLCFWTQNYHGLAWTRTALTQLLSGALVPLALLPGWLQTTAAVLPFAAITSTPALIYTGKATGTGALLLIGYQFLWAAGLWFLARLAWRTAVRQLTVHGG</sequence>
<evidence type="ECO:0000313" key="3">
    <source>
        <dbReference type="Proteomes" id="UP001582793"/>
    </source>
</evidence>
<protein>
    <submittedName>
        <fullName evidence="2">ABC-2 family transporter protein</fullName>
    </submittedName>
</protein>
<dbReference type="RefSeq" id="WP_364211727.1">
    <property type="nucleotide sequence ID" value="NZ_JBCGDC010000066.1"/>
</dbReference>
<evidence type="ECO:0000256" key="1">
    <source>
        <dbReference type="SAM" id="Phobius"/>
    </source>
</evidence>
<organism evidence="2 3">
    <name type="scientific">Polymorphospora lycopeni</name>
    <dbReference type="NCBI Taxonomy" id="3140240"/>
    <lineage>
        <taxon>Bacteria</taxon>
        <taxon>Bacillati</taxon>
        <taxon>Actinomycetota</taxon>
        <taxon>Actinomycetes</taxon>
        <taxon>Micromonosporales</taxon>
        <taxon>Micromonosporaceae</taxon>
        <taxon>Polymorphospora</taxon>
    </lineage>
</organism>
<dbReference type="InterPro" id="IPR010390">
    <property type="entry name" value="ABC-2_transporter-like"/>
</dbReference>
<name>A0ABV5CUL4_9ACTN</name>
<proteinExistence type="predicted"/>
<dbReference type="PANTHER" id="PTHR36832">
    <property type="entry name" value="SLR1174 PROTEIN-RELATED"/>
    <property type="match status" value="1"/>
</dbReference>
<feature type="transmembrane region" description="Helical" evidence="1">
    <location>
        <begin position="223"/>
        <end position="246"/>
    </location>
</feature>
<accession>A0ABV5CUL4</accession>
<gene>
    <name evidence="2" type="ORF">AAFH96_21640</name>
</gene>
<keyword evidence="1" id="KW-0812">Transmembrane</keyword>
<keyword evidence="1" id="KW-0472">Membrane</keyword>
<comment type="caution">
    <text evidence="2">The sequence shown here is derived from an EMBL/GenBank/DDBJ whole genome shotgun (WGS) entry which is preliminary data.</text>
</comment>
<dbReference type="Proteomes" id="UP001582793">
    <property type="component" value="Unassembled WGS sequence"/>
</dbReference>
<feature type="transmembrane region" description="Helical" evidence="1">
    <location>
        <begin position="109"/>
        <end position="130"/>
    </location>
</feature>